<accession>A0A841GZZ4</accession>
<dbReference type="Proteomes" id="UP000582837">
    <property type="component" value="Unassembled WGS sequence"/>
</dbReference>
<proteinExistence type="predicted"/>
<keyword evidence="1" id="KW-0732">Signal</keyword>
<evidence type="ECO:0000313" key="2">
    <source>
        <dbReference type="EMBL" id="MBB6071381.1"/>
    </source>
</evidence>
<gene>
    <name evidence="2" type="ORF">HNQ61_003005</name>
</gene>
<dbReference type="EMBL" id="JACHIA010000008">
    <property type="protein sequence ID" value="MBB6071381.1"/>
    <property type="molecule type" value="Genomic_DNA"/>
</dbReference>
<protein>
    <submittedName>
        <fullName evidence="2">Uncharacterized protein</fullName>
    </submittedName>
</protein>
<feature type="signal peptide" evidence="1">
    <location>
        <begin position="1"/>
        <end position="22"/>
    </location>
</feature>
<dbReference type="AlphaFoldDB" id="A0A841GZZ4"/>
<evidence type="ECO:0000313" key="3">
    <source>
        <dbReference type="Proteomes" id="UP000582837"/>
    </source>
</evidence>
<sequence>MIHRPSPAALALLALLSGCFLPPDDSAPASGVSLHVDVKTQATPVSDSVEVQAVFYPAGRGKESIRFPDGTFRVQGAAAGRLASGSDGFIFKLPLDSTARTQGIRIQLPETGQEPLPVREFTLFSAARTGPYSMKLRAGRDLVLPAVPGRSGTLPEPIQEQWSAAVYRGGREITISGPGPLPSPLVVPWVLIPDSPADTMSIHVISTRQFVVLGTRPPSRMDVSTSALLEWNVRVVP</sequence>
<feature type="chain" id="PRO_5032402823" evidence="1">
    <location>
        <begin position="23"/>
        <end position="237"/>
    </location>
</feature>
<dbReference type="PROSITE" id="PS51257">
    <property type="entry name" value="PROKAR_LIPOPROTEIN"/>
    <property type="match status" value="1"/>
</dbReference>
<dbReference type="RefSeq" id="WP_170036779.1">
    <property type="nucleotide sequence ID" value="NZ_JABDTL010000002.1"/>
</dbReference>
<evidence type="ECO:0000256" key="1">
    <source>
        <dbReference type="SAM" id="SignalP"/>
    </source>
</evidence>
<name>A0A841GZZ4_9BACT</name>
<organism evidence="2 3">
    <name type="scientific">Longimicrobium terrae</name>
    <dbReference type="NCBI Taxonomy" id="1639882"/>
    <lineage>
        <taxon>Bacteria</taxon>
        <taxon>Pseudomonadati</taxon>
        <taxon>Gemmatimonadota</taxon>
        <taxon>Longimicrobiia</taxon>
        <taxon>Longimicrobiales</taxon>
        <taxon>Longimicrobiaceae</taxon>
        <taxon>Longimicrobium</taxon>
    </lineage>
</organism>
<keyword evidence="3" id="KW-1185">Reference proteome</keyword>
<reference evidence="2 3" key="1">
    <citation type="submission" date="2020-08" db="EMBL/GenBank/DDBJ databases">
        <title>Genomic Encyclopedia of Type Strains, Phase IV (KMG-IV): sequencing the most valuable type-strain genomes for metagenomic binning, comparative biology and taxonomic classification.</title>
        <authorList>
            <person name="Goeker M."/>
        </authorList>
    </citation>
    <scope>NUCLEOTIDE SEQUENCE [LARGE SCALE GENOMIC DNA]</scope>
    <source>
        <strain evidence="2 3">DSM 29007</strain>
    </source>
</reference>
<comment type="caution">
    <text evidence="2">The sequence shown here is derived from an EMBL/GenBank/DDBJ whole genome shotgun (WGS) entry which is preliminary data.</text>
</comment>